<evidence type="ECO:0000313" key="1">
    <source>
        <dbReference type="EMBL" id="KAG0415168.1"/>
    </source>
</evidence>
<protein>
    <submittedName>
        <fullName evidence="1">Uncharacterized protein</fullName>
    </submittedName>
</protein>
<evidence type="ECO:0000313" key="2">
    <source>
        <dbReference type="Proteomes" id="UP000805193"/>
    </source>
</evidence>
<sequence length="700" mass="85242">MCTIQTCRDTSDAVELCEPLGLYLKTVARLNVSIQLPQMKTPGKSISNWEVMEKLRQAIRPEEFTTLKISKTTLEFIRFEGEVENKSALKTIVSRLEGSTVKLSGFPDNLRIRAAEAKVPFPTRHDWDSYFRDARDMDEMKPGERPDTIYVQGLPCKWFADKRRDPDRPSELLVRQAFSSLGEVRCLDIPLLDPYQKDAEAAVGKISTFSFSQDLTFDVYVQYKEYIGFVKAMDSLRGMKLMYKTPEGRAFAANIKVDFDKSQHLSEESITRRQQEKLKMEALEREREERVLRERQEEERLREAERKRLKEEEELRERKREEKQRRKEERKRREEEERRRKEEEAQRLKEAEEQRLREEEELRRNAEEEARKKREEEELKRQREEEERRRRVEEELRRRREEEEERKRLEEEARRRREEEIRKAREEEELRRRYQEELRRKWEEEEARRKREEELWRRQEEEELLRKAREEELRRRLEFQEAVRREEEAEGLRRLKVEGLRKKREEEVSGGRKKEGRGKKRREEDRRKRKKRERKRRRSEGREGWSGEEWEASRDVGKRQRGDREMELKRMREEEEQRELQLAKEREEEKRRVEEEEKRRREAQEQRSAAEATRKLQATHLLQELFELVRELREELLHQEQLLREKLLRNLEAKKRQKALEAKLQSSANQMADASNILSQAVTSTSPPSSHHTRTHRVTL</sequence>
<dbReference type="EMBL" id="JABSTQ010011101">
    <property type="protein sequence ID" value="KAG0415168.1"/>
    <property type="molecule type" value="Genomic_DNA"/>
</dbReference>
<dbReference type="Proteomes" id="UP000805193">
    <property type="component" value="Unassembled WGS sequence"/>
</dbReference>
<proteinExistence type="predicted"/>
<gene>
    <name evidence="1" type="ORF">HPB47_007661</name>
</gene>
<comment type="caution">
    <text evidence="1">The sequence shown here is derived from an EMBL/GenBank/DDBJ whole genome shotgun (WGS) entry which is preliminary data.</text>
</comment>
<accession>A0AC60P6V3</accession>
<reference evidence="1 2" key="1">
    <citation type="journal article" date="2020" name="Cell">
        <title>Large-Scale Comparative Analyses of Tick Genomes Elucidate Their Genetic Diversity and Vector Capacities.</title>
        <authorList>
            <consortium name="Tick Genome and Microbiome Consortium (TIGMIC)"/>
            <person name="Jia N."/>
            <person name="Wang J."/>
            <person name="Shi W."/>
            <person name="Du L."/>
            <person name="Sun Y."/>
            <person name="Zhan W."/>
            <person name="Jiang J.F."/>
            <person name="Wang Q."/>
            <person name="Zhang B."/>
            <person name="Ji P."/>
            <person name="Bell-Sakyi L."/>
            <person name="Cui X.M."/>
            <person name="Yuan T.T."/>
            <person name="Jiang B.G."/>
            <person name="Yang W.F."/>
            <person name="Lam T.T."/>
            <person name="Chang Q.C."/>
            <person name="Ding S.J."/>
            <person name="Wang X.J."/>
            <person name="Zhu J.G."/>
            <person name="Ruan X.D."/>
            <person name="Zhao L."/>
            <person name="Wei J.T."/>
            <person name="Ye R.Z."/>
            <person name="Que T.C."/>
            <person name="Du C.H."/>
            <person name="Zhou Y.H."/>
            <person name="Cheng J.X."/>
            <person name="Dai P.F."/>
            <person name="Guo W.B."/>
            <person name="Han X.H."/>
            <person name="Huang E.J."/>
            <person name="Li L.F."/>
            <person name="Wei W."/>
            <person name="Gao Y.C."/>
            <person name="Liu J.Z."/>
            <person name="Shao H.Z."/>
            <person name="Wang X."/>
            <person name="Wang C.C."/>
            <person name="Yang T.C."/>
            <person name="Huo Q.B."/>
            <person name="Li W."/>
            <person name="Chen H.Y."/>
            <person name="Chen S.E."/>
            <person name="Zhou L.G."/>
            <person name="Ni X.B."/>
            <person name="Tian J.H."/>
            <person name="Sheng Y."/>
            <person name="Liu T."/>
            <person name="Pan Y.S."/>
            <person name="Xia L.Y."/>
            <person name="Li J."/>
            <person name="Zhao F."/>
            <person name="Cao W.C."/>
        </authorList>
    </citation>
    <scope>NUCLEOTIDE SEQUENCE [LARGE SCALE GENOMIC DNA]</scope>
    <source>
        <strain evidence="1">Iper-2018</strain>
    </source>
</reference>
<organism evidence="1 2">
    <name type="scientific">Ixodes persulcatus</name>
    <name type="common">Taiga tick</name>
    <dbReference type="NCBI Taxonomy" id="34615"/>
    <lineage>
        <taxon>Eukaryota</taxon>
        <taxon>Metazoa</taxon>
        <taxon>Ecdysozoa</taxon>
        <taxon>Arthropoda</taxon>
        <taxon>Chelicerata</taxon>
        <taxon>Arachnida</taxon>
        <taxon>Acari</taxon>
        <taxon>Parasitiformes</taxon>
        <taxon>Ixodida</taxon>
        <taxon>Ixodoidea</taxon>
        <taxon>Ixodidae</taxon>
        <taxon>Ixodinae</taxon>
        <taxon>Ixodes</taxon>
    </lineage>
</organism>
<keyword evidence="2" id="KW-1185">Reference proteome</keyword>
<name>A0AC60P6V3_IXOPE</name>